<dbReference type="AlphaFoldDB" id="A0AA91I907"/>
<dbReference type="SUPFAM" id="SSF53335">
    <property type="entry name" value="S-adenosyl-L-methionine-dependent methyltransferases"/>
    <property type="match status" value="1"/>
</dbReference>
<dbReference type="GO" id="GO:0008168">
    <property type="term" value="F:methyltransferase activity"/>
    <property type="evidence" value="ECO:0007669"/>
    <property type="project" value="UniProtKB-KW"/>
</dbReference>
<dbReference type="EMBL" id="LVHG01000070">
    <property type="protein sequence ID" value="OAK59501.1"/>
    <property type="molecule type" value="Genomic_DNA"/>
</dbReference>
<accession>A0AA91I907</accession>
<dbReference type="InterPro" id="IPR010342">
    <property type="entry name" value="DUF938"/>
</dbReference>
<dbReference type="GO" id="GO:0032259">
    <property type="term" value="P:methylation"/>
    <property type="evidence" value="ECO:0007669"/>
    <property type="project" value="UniProtKB-KW"/>
</dbReference>
<dbReference type="PANTHER" id="PTHR20974:SF0">
    <property type="entry name" value="UPF0585 PROTEIN CG18661"/>
    <property type="match status" value="1"/>
</dbReference>
<keyword evidence="1" id="KW-0489">Methyltransferase</keyword>
<dbReference type="RefSeq" id="WP_081270233.1">
    <property type="nucleotide sequence ID" value="NZ_LVHG01000070.1"/>
</dbReference>
<dbReference type="PANTHER" id="PTHR20974">
    <property type="entry name" value="UPF0585 PROTEIN CG18661"/>
    <property type="match status" value="1"/>
</dbReference>
<dbReference type="Pfam" id="PF06080">
    <property type="entry name" value="DUF938"/>
    <property type="match status" value="1"/>
</dbReference>
<dbReference type="Proteomes" id="UP000077852">
    <property type="component" value="Unassembled WGS sequence"/>
</dbReference>
<keyword evidence="1" id="KW-0808">Transferase</keyword>
<dbReference type="InterPro" id="IPR029063">
    <property type="entry name" value="SAM-dependent_MTases_sf"/>
</dbReference>
<protein>
    <submittedName>
        <fullName evidence="1">SAM-dependent methyltransferase</fullName>
    </submittedName>
</protein>
<dbReference type="Gene3D" id="3.40.50.150">
    <property type="entry name" value="Vaccinia Virus protein VP39"/>
    <property type="match status" value="1"/>
</dbReference>
<reference evidence="1 2" key="1">
    <citation type="submission" date="2016-03" db="EMBL/GenBank/DDBJ databases">
        <title>Genome sequence of Variovorax paradoxus KB5.</title>
        <authorList>
            <person name="Jeong H."/>
            <person name="Hong C.E."/>
            <person name="Jo S.H."/>
            <person name="Park J.M."/>
        </authorList>
    </citation>
    <scope>NUCLEOTIDE SEQUENCE [LARGE SCALE GENOMIC DNA]</scope>
    <source>
        <strain evidence="1 2">KB5</strain>
    </source>
</reference>
<dbReference type="CDD" id="cd02440">
    <property type="entry name" value="AdoMet_MTases"/>
    <property type="match status" value="1"/>
</dbReference>
<organism evidence="1 2">
    <name type="scientific">Variovorax paradoxus</name>
    <dbReference type="NCBI Taxonomy" id="34073"/>
    <lineage>
        <taxon>Bacteria</taxon>
        <taxon>Pseudomonadati</taxon>
        <taxon>Pseudomonadota</taxon>
        <taxon>Betaproteobacteria</taxon>
        <taxon>Burkholderiales</taxon>
        <taxon>Comamonadaceae</taxon>
        <taxon>Variovorax</taxon>
    </lineage>
</organism>
<gene>
    <name evidence="1" type="ORF">A3K87_26035</name>
</gene>
<proteinExistence type="predicted"/>
<name>A0AA91I907_VARPD</name>
<sequence length="210" mass="22500">MSSLPHSPSADRNKQPILDALTAILGEEGAALEIASGTGQHAVWFAAAMRGWSWQPTDADARMLPAMASRIAEAALPNLHAPLLLDVMASRWPSERSAFAGGQGDKQFDAIFCANMLHISPWATCAALMQGAARHLRPGGVLVTYGPYFEAGVPAAPSNIAFDEDLRARNPDWGIRRLDDVAAQAQQAGLALRQRHAMPANNLLLVFGLR</sequence>
<evidence type="ECO:0000313" key="1">
    <source>
        <dbReference type="EMBL" id="OAK59501.1"/>
    </source>
</evidence>
<evidence type="ECO:0000313" key="2">
    <source>
        <dbReference type="Proteomes" id="UP000077852"/>
    </source>
</evidence>
<comment type="caution">
    <text evidence="1">The sequence shown here is derived from an EMBL/GenBank/DDBJ whole genome shotgun (WGS) entry which is preliminary data.</text>
</comment>